<dbReference type="PANTHER" id="PTHR43283:SF17">
    <property type="entry name" value="(LOVD), PUTATIVE (AFU_ORTHOLOGUE AFUA_5G00920)-RELATED"/>
    <property type="match status" value="1"/>
</dbReference>
<accession>A0ABR2HQ15</accession>
<gene>
    <name evidence="5" type="ORF">PGQ11_013661</name>
</gene>
<dbReference type="InterPro" id="IPR012338">
    <property type="entry name" value="Beta-lactam/transpept-like"/>
</dbReference>
<comment type="caution">
    <text evidence="5">The sequence shown here is derived from an EMBL/GenBank/DDBJ whole genome shotgun (WGS) entry which is preliminary data.</text>
</comment>
<feature type="chain" id="PRO_5047405521" evidence="3">
    <location>
        <begin position="23"/>
        <end position="421"/>
    </location>
</feature>
<dbReference type="Pfam" id="PF00144">
    <property type="entry name" value="Beta-lactamase"/>
    <property type="match status" value="1"/>
</dbReference>
<dbReference type="PANTHER" id="PTHR43283">
    <property type="entry name" value="BETA-LACTAMASE-RELATED"/>
    <property type="match status" value="1"/>
</dbReference>
<comment type="similarity">
    <text evidence="1">Belongs to the class-A beta-lactamase family.</text>
</comment>
<dbReference type="Proteomes" id="UP001390339">
    <property type="component" value="Unassembled WGS sequence"/>
</dbReference>
<keyword evidence="3" id="KW-0732">Signal</keyword>
<evidence type="ECO:0000256" key="3">
    <source>
        <dbReference type="SAM" id="SignalP"/>
    </source>
</evidence>
<protein>
    <submittedName>
        <fullName evidence="5">Beta-lactamase/transpeptidase-like protein</fullName>
    </submittedName>
</protein>
<proteinExistence type="inferred from homology"/>
<evidence type="ECO:0000256" key="2">
    <source>
        <dbReference type="ARBA" id="ARBA00022801"/>
    </source>
</evidence>
<sequence length="421" mass="45703">MIITHCQLSTLLILTDTSASMAQKIDKMYEEAVESGLLPGISVMAADKDGNVLYSKSIGKASQKEGRDLPFTSSTMCALASMGKLMTSVAVMQCVEDGKLSLDMDVKPLLPSIGKHGIITGFDDENNSATLKESTETITLRMLLSHTSGHEYEWFGGDVGKWRASRGELPWSGPTVEDKATVPLVFSPGSGFAYGAGHDWAGKLVEVATGDTLDAFARARIWEPLGIETGFSFYPKSREHLKDRIADLSTLNEKGEPPSVDAAEFDMLFGGTDCLGGGGLFGSAEAYHTFLSALLRRDSRLLKPESYEELFRPQLSEHQEEEFNKYIARSPAHTAFLGMAIPLSVRKTWSFAGLVAKEGVPGRFAPGTTTWGGVPSAEWFIDHESGLCGTVVCQILPPMHPPIMNLHAKFQSELFGMAHKS</sequence>
<evidence type="ECO:0000259" key="4">
    <source>
        <dbReference type="Pfam" id="PF00144"/>
    </source>
</evidence>
<dbReference type="EMBL" id="JAPCWZ010000009">
    <property type="protein sequence ID" value="KAK8851182.1"/>
    <property type="molecule type" value="Genomic_DNA"/>
</dbReference>
<feature type="domain" description="Beta-lactamase-related" evidence="4">
    <location>
        <begin position="25"/>
        <end position="401"/>
    </location>
</feature>
<keyword evidence="6" id="KW-1185">Reference proteome</keyword>
<dbReference type="Gene3D" id="3.40.710.10">
    <property type="entry name" value="DD-peptidase/beta-lactamase superfamily"/>
    <property type="match status" value="1"/>
</dbReference>
<dbReference type="InterPro" id="IPR001466">
    <property type="entry name" value="Beta-lactam-related"/>
</dbReference>
<keyword evidence="2" id="KW-0378">Hydrolase</keyword>
<feature type="signal peptide" evidence="3">
    <location>
        <begin position="1"/>
        <end position="22"/>
    </location>
</feature>
<reference evidence="5 6" key="1">
    <citation type="journal article" date="2024" name="IMA Fungus">
        <title>Apiospora arundinis, a panoply of carbohydrate-active enzymes and secondary metabolites.</title>
        <authorList>
            <person name="Sorensen T."/>
            <person name="Petersen C."/>
            <person name="Muurmann A.T."/>
            <person name="Christiansen J.V."/>
            <person name="Brundto M.L."/>
            <person name="Overgaard C.K."/>
            <person name="Boysen A.T."/>
            <person name="Wollenberg R.D."/>
            <person name="Larsen T.O."/>
            <person name="Sorensen J.L."/>
            <person name="Nielsen K.L."/>
            <person name="Sondergaard T.E."/>
        </authorList>
    </citation>
    <scope>NUCLEOTIDE SEQUENCE [LARGE SCALE GENOMIC DNA]</scope>
    <source>
        <strain evidence="5 6">AAU 773</strain>
    </source>
</reference>
<evidence type="ECO:0000256" key="1">
    <source>
        <dbReference type="ARBA" id="ARBA00009009"/>
    </source>
</evidence>
<organism evidence="5 6">
    <name type="scientific">Apiospora arundinis</name>
    <dbReference type="NCBI Taxonomy" id="335852"/>
    <lineage>
        <taxon>Eukaryota</taxon>
        <taxon>Fungi</taxon>
        <taxon>Dikarya</taxon>
        <taxon>Ascomycota</taxon>
        <taxon>Pezizomycotina</taxon>
        <taxon>Sordariomycetes</taxon>
        <taxon>Xylariomycetidae</taxon>
        <taxon>Amphisphaeriales</taxon>
        <taxon>Apiosporaceae</taxon>
        <taxon>Apiospora</taxon>
    </lineage>
</organism>
<evidence type="ECO:0000313" key="6">
    <source>
        <dbReference type="Proteomes" id="UP001390339"/>
    </source>
</evidence>
<name>A0ABR2HQ15_9PEZI</name>
<dbReference type="SUPFAM" id="SSF56601">
    <property type="entry name" value="beta-lactamase/transpeptidase-like"/>
    <property type="match status" value="1"/>
</dbReference>
<evidence type="ECO:0000313" key="5">
    <source>
        <dbReference type="EMBL" id="KAK8851182.1"/>
    </source>
</evidence>
<dbReference type="InterPro" id="IPR050789">
    <property type="entry name" value="Diverse_Enzym_Activities"/>
</dbReference>